<evidence type="ECO:0000256" key="2">
    <source>
        <dbReference type="ARBA" id="ARBA00012438"/>
    </source>
</evidence>
<name>A0A1U7IQ61_9CYAN</name>
<dbReference type="SUPFAM" id="SSF47384">
    <property type="entry name" value="Homodimeric domain of signal transducing histidine kinase"/>
    <property type="match status" value="1"/>
</dbReference>
<evidence type="ECO:0000259" key="5">
    <source>
        <dbReference type="PROSITE" id="PS50109"/>
    </source>
</evidence>
<dbReference type="SMR" id="A0A1U7IQ61"/>
<keyword evidence="3" id="KW-0808">Transferase</keyword>
<feature type="domain" description="Histidine kinase" evidence="5">
    <location>
        <begin position="284"/>
        <end position="510"/>
    </location>
</feature>
<evidence type="ECO:0000256" key="1">
    <source>
        <dbReference type="ARBA" id="ARBA00000085"/>
    </source>
</evidence>
<dbReference type="PANTHER" id="PTHR45569:SF1">
    <property type="entry name" value="SENSOR PROTEIN KDPD"/>
    <property type="match status" value="1"/>
</dbReference>
<dbReference type="PROSITE" id="PS50109">
    <property type="entry name" value="HIS_KIN"/>
    <property type="match status" value="1"/>
</dbReference>
<dbReference type="Pfam" id="PF00512">
    <property type="entry name" value="HisKA"/>
    <property type="match status" value="1"/>
</dbReference>
<dbReference type="AlphaFoldDB" id="A0A1U7IQ61"/>
<dbReference type="OrthoDB" id="537027at2"/>
<proteinExistence type="predicted"/>
<dbReference type="RefSeq" id="WP_073592708.1">
    <property type="nucleotide sequence ID" value="NZ_MRCE01000005.1"/>
</dbReference>
<dbReference type="Gene3D" id="3.30.565.10">
    <property type="entry name" value="Histidine kinase-like ATPase, C-terminal domain"/>
    <property type="match status" value="1"/>
</dbReference>
<protein>
    <recommendedName>
        <fullName evidence="2">histidine kinase</fullName>
        <ecNumber evidence="2">2.7.13.3</ecNumber>
    </recommendedName>
</protein>
<dbReference type="Proteomes" id="UP000185860">
    <property type="component" value="Unassembled WGS sequence"/>
</dbReference>
<evidence type="ECO:0000313" key="7">
    <source>
        <dbReference type="Proteomes" id="UP000185860"/>
    </source>
</evidence>
<dbReference type="GO" id="GO:0005886">
    <property type="term" value="C:plasma membrane"/>
    <property type="evidence" value="ECO:0007669"/>
    <property type="project" value="TreeGrafter"/>
</dbReference>
<dbReference type="GO" id="GO:0000155">
    <property type="term" value="F:phosphorelay sensor kinase activity"/>
    <property type="evidence" value="ECO:0007669"/>
    <property type="project" value="InterPro"/>
</dbReference>
<sequence length="514" mass="58114">MQKWLLPTLSEILAETTEKSAADVVLSGDRKAKTQTEPSATSQLSLQYLKAEREWFGAIAALEKLLRSSWKFDEKAIQEDDSSSLTQGLILTGPLPILSDPTLSHYYPTWVFSTQLGKPWAWMPFQLPPATEHHTANGDRSNSLPLLPGDPLATEQFCLVFTTSFSLVMVLGSDRQGNPAFLFSFDPEVVQQAWDSLRLRMLLTCPHQIKKLDTLVNRFAPTAPDYRTVMEFSRLLLKYLPQAEEHHEEQENLPNQNIKSQDSSLNSKTKIQNLNSNEVELLQAFAHEVKTPLATIRTFTRLLLRRKDLAPDIIKRLEVIDHECTEQIERMELLFQAAEMETSDAAETPVYLTTTSLSQVFQESIPRWEKQALRRNQTLDVLLPQQMPTVVSDPTMLERILTSLIDNFTRSLPAGSHIQIQVMPAGNQLKLQLLTQTKNLDDNQKGKCFNNHISKRKLIGQLLTFQPETGSLSLSHDVTKSLFQALGGKLIVRERPEQGEVFTIFLPTGDSQAK</sequence>
<evidence type="ECO:0000256" key="4">
    <source>
        <dbReference type="SAM" id="MobiDB-lite"/>
    </source>
</evidence>
<dbReference type="InterPro" id="IPR005467">
    <property type="entry name" value="His_kinase_dom"/>
</dbReference>
<feature type="compositionally biased region" description="Polar residues" evidence="4">
    <location>
        <begin position="252"/>
        <end position="266"/>
    </location>
</feature>
<reference evidence="6 7" key="1">
    <citation type="submission" date="2016-11" db="EMBL/GenBank/DDBJ databases">
        <title>Draft Genome Sequences of Nine Cyanobacterial Strains from Diverse Habitats.</title>
        <authorList>
            <person name="Zhu T."/>
            <person name="Hou S."/>
            <person name="Lu X."/>
            <person name="Hess W.R."/>
        </authorList>
    </citation>
    <scope>NUCLEOTIDE SEQUENCE [LARGE SCALE GENOMIC DNA]</scope>
    <source>
        <strain evidence="6 7">IAM M-71</strain>
    </source>
</reference>
<comment type="caution">
    <text evidence="6">The sequence shown here is derived from an EMBL/GenBank/DDBJ whole genome shotgun (WGS) entry which is preliminary data.</text>
</comment>
<comment type="catalytic activity">
    <reaction evidence="1">
        <text>ATP + protein L-histidine = ADP + protein N-phospho-L-histidine.</text>
        <dbReference type="EC" id="2.7.13.3"/>
    </reaction>
</comment>
<dbReference type="InterPro" id="IPR036097">
    <property type="entry name" value="HisK_dim/P_sf"/>
</dbReference>
<keyword evidence="3" id="KW-0418">Kinase</keyword>
<dbReference type="PANTHER" id="PTHR45569">
    <property type="entry name" value="SENSOR PROTEIN KDPD"/>
    <property type="match status" value="1"/>
</dbReference>
<accession>A0A1U7IQ61</accession>
<feature type="region of interest" description="Disordered" evidence="4">
    <location>
        <begin position="246"/>
        <end position="266"/>
    </location>
</feature>
<dbReference type="Gene3D" id="1.10.287.130">
    <property type="match status" value="1"/>
</dbReference>
<evidence type="ECO:0000256" key="3">
    <source>
        <dbReference type="ARBA" id="ARBA00022777"/>
    </source>
</evidence>
<dbReference type="InterPro" id="IPR036890">
    <property type="entry name" value="HATPase_C_sf"/>
</dbReference>
<dbReference type="SUPFAM" id="SSF55874">
    <property type="entry name" value="ATPase domain of HSP90 chaperone/DNA topoisomerase II/histidine kinase"/>
    <property type="match status" value="1"/>
</dbReference>
<dbReference type="InterPro" id="IPR003661">
    <property type="entry name" value="HisK_dim/P_dom"/>
</dbReference>
<organism evidence="6 7">
    <name type="scientific">[Phormidium ambiguum] IAM M-71</name>
    <dbReference type="NCBI Taxonomy" id="454136"/>
    <lineage>
        <taxon>Bacteria</taxon>
        <taxon>Bacillati</taxon>
        <taxon>Cyanobacteriota</taxon>
        <taxon>Cyanophyceae</taxon>
        <taxon>Oscillatoriophycideae</taxon>
        <taxon>Aerosakkonematales</taxon>
        <taxon>Aerosakkonemataceae</taxon>
        <taxon>Floridanema</taxon>
    </lineage>
</organism>
<dbReference type="EC" id="2.7.13.3" evidence="2"/>
<gene>
    <name evidence="6" type="ORF">NIES2119_06885</name>
</gene>
<dbReference type="STRING" id="454136.NIES2119_06885"/>
<dbReference type="InterPro" id="IPR052023">
    <property type="entry name" value="Histidine_kinase_KdpD"/>
</dbReference>
<dbReference type="EMBL" id="MRCE01000005">
    <property type="protein sequence ID" value="OKH39452.1"/>
    <property type="molecule type" value="Genomic_DNA"/>
</dbReference>
<dbReference type="CDD" id="cd00082">
    <property type="entry name" value="HisKA"/>
    <property type="match status" value="1"/>
</dbReference>
<evidence type="ECO:0000313" key="6">
    <source>
        <dbReference type="EMBL" id="OKH39452.1"/>
    </source>
</evidence>